<keyword evidence="1" id="KW-0732">Signal</keyword>
<gene>
    <name evidence="2" type="ORF">E5Q11_03975</name>
</gene>
<reference evidence="2 3" key="1">
    <citation type="submission" date="2019-04" db="EMBL/GenBank/DDBJ databases">
        <authorList>
            <person name="Park S."/>
            <person name="Yoon J.-H."/>
        </authorList>
    </citation>
    <scope>NUCLEOTIDE SEQUENCE [LARGE SCALE GENOMIC DNA]</scope>
    <source>
        <strain evidence="2 3">HJM-18</strain>
    </source>
</reference>
<feature type="chain" id="PRO_5021331891" evidence="1">
    <location>
        <begin position="23"/>
        <end position="174"/>
    </location>
</feature>
<dbReference type="OrthoDB" id="9995253at2"/>
<protein>
    <submittedName>
        <fullName evidence="2">Uncharacterized protein</fullName>
    </submittedName>
</protein>
<dbReference type="EMBL" id="SRPF01000001">
    <property type="protein sequence ID" value="TGN41693.1"/>
    <property type="molecule type" value="Genomic_DNA"/>
</dbReference>
<dbReference type="RefSeq" id="WP_135802078.1">
    <property type="nucleotide sequence ID" value="NZ_SRPF01000001.1"/>
</dbReference>
<comment type="caution">
    <text evidence="2">The sequence shown here is derived from an EMBL/GenBank/DDBJ whole genome shotgun (WGS) entry which is preliminary data.</text>
</comment>
<evidence type="ECO:0000313" key="2">
    <source>
        <dbReference type="EMBL" id="TGN41693.1"/>
    </source>
</evidence>
<feature type="signal peptide" evidence="1">
    <location>
        <begin position="1"/>
        <end position="22"/>
    </location>
</feature>
<organism evidence="2 3">
    <name type="scientific">Marinobacter confluentis</name>
    <dbReference type="NCBI Taxonomy" id="1697557"/>
    <lineage>
        <taxon>Bacteria</taxon>
        <taxon>Pseudomonadati</taxon>
        <taxon>Pseudomonadota</taxon>
        <taxon>Gammaproteobacteria</taxon>
        <taxon>Pseudomonadales</taxon>
        <taxon>Marinobacteraceae</taxon>
        <taxon>Marinobacter</taxon>
    </lineage>
</organism>
<proteinExistence type="predicted"/>
<keyword evidence="3" id="KW-1185">Reference proteome</keyword>
<accession>A0A4Z1CC92</accession>
<dbReference type="Proteomes" id="UP000298325">
    <property type="component" value="Unassembled WGS sequence"/>
</dbReference>
<evidence type="ECO:0000256" key="1">
    <source>
        <dbReference type="SAM" id="SignalP"/>
    </source>
</evidence>
<evidence type="ECO:0000313" key="3">
    <source>
        <dbReference type="Proteomes" id="UP000298325"/>
    </source>
</evidence>
<name>A0A4Z1CC92_9GAMM</name>
<sequence length="174" mass="19113">MNIISPIAIFLFSFILCNLATANSGASQSKVISLDATVNQLVDGQRRVLSQVVKYCATLKRTGEASIEQDLKSYLDAFREGSKAGLAEIAATDQNFLGREPAYKGKDFEVMDKQGQLLVDKAKTAPVKECAKFSAFFNSATATAFRNDILRNHNDYQARRANHCAQRPTPKGCE</sequence>
<dbReference type="AlphaFoldDB" id="A0A4Z1CC92"/>